<accession>A0ABU2B6E6</accession>
<reference evidence="1 2" key="1">
    <citation type="submission" date="2023-07" db="EMBL/GenBank/DDBJ databases">
        <title>Sequencing the genomes of 1000 actinobacteria strains.</title>
        <authorList>
            <person name="Klenk H.-P."/>
        </authorList>
    </citation>
    <scope>NUCLEOTIDE SEQUENCE [LARGE SCALE GENOMIC DNA]</scope>
    <source>
        <strain evidence="1 2">DSM 44508</strain>
    </source>
</reference>
<protein>
    <submittedName>
        <fullName evidence="1">Uncharacterized protein</fullName>
    </submittedName>
</protein>
<gene>
    <name evidence="1" type="ORF">J2S37_000399</name>
</gene>
<dbReference type="Proteomes" id="UP001183619">
    <property type="component" value="Unassembled WGS sequence"/>
</dbReference>
<sequence>MSNGNGFFASLIAGLPFVVSHAESDGSTSSVQNTLATSAASMQTMF</sequence>
<comment type="caution">
    <text evidence="1">The sequence shown here is derived from an EMBL/GenBank/DDBJ whole genome shotgun (WGS) entry which is preliminary data.</text>
</comment>
<evidence type="ECO:0000313" key="1">
    <source>
        <dbReference type="EMBL" id="MDR7353861.1"/>
    </source>
</evidence>
<evidence type="ECO:0000313" key="2">
    <source>
        <dbReference type="Proteomes" id="UP001183619"/>
    </source>
</evidence>
<name>A0ABU2B6E6_9CORY</name>
<proteinExistence type="predicted"/>
<keyword evidence="2" id="KW-1185">Reference proteome</keyword>
<dbReference type="RefSeq" id="WP_277103795.1">
    <property type="nucleotide sequence ID" value="NZ_BAAAJS010000014.1"/>
</dbReference>
<organism evidence="1 2">
    <name type="scientific">Corynebacterium felinum</name>
    <dbReference type="NCBI Taxonomy" id="131318"/>
    <lineage>
        <taxon>Bacteria</taxon>
        <taxon>Bacillati</taxon>
        <taxon>Actinomycetota</taxon>
        <taxon>Actinomycetes</taxon>
        <taxon>Mycobacteriales</taxon>
        <taxon>Corynebacteriaceae</taxon>
        <taxon>Corynebacterium</taxon>
    </lineage>
</organism>
<dbReference type="EMBL" id="JAVDYF010000001">
    <property type="protein sequence ID" value="MDR7353861.1"/>
    <property type="molecule type" value="Genomic_DNA"/>
</dbReference>